<evidence type="ECO:0000313" key="5">
    <source>
        <dbReference type="EMBL" id="TET91745.1"/>
    </source>
</evidence>
<feature type="domain" description="Nucleoside transporter/FeoB GTPase Gate" evidence="3">
    <location>
        <begin position="186"/>
        <end position="280"/>
    </location>
</feature>
<reference evidence="5 6" key="1">
    <citation type="submission" date="2019-03" db="EMBL/GenBank/DDBJ databases">
        <title>Metabolic potential of uncultured bacteria and archaea associated with petroleum seepage in deep-sea sediments.</title>
        <authorList>
            <person name="Dong X."/>
            <person name="Hubert C."/>
        </authorList>
    </citation>
    <scope>NUCLEOTIDE SEQUENCE [LARGE SCALE GENOMIC DNA]</scope>
    <source>
        <strain evidence="5">E29_bin28</strain>
    </source>
</reference>
<dbReference type="InterPro" id="IPR011640">
    <property type="entry name" value="Fe2_transport_prot_B_C"/>
</dbReference>
<feature type="transmembrane region" description="Helical" evidence="1">
    <location>
        <begin position="414"/>
        <end position="438"/>
    </location>
</feature>
<accession>A0A523YJL1</accession>
<feature type="domain" description="FeoB cytosolic helical" evidence="4">
    <location>
        <begin position="5"/>
        <end position="81"/>
    </location>
</feature>
<feature type="transmembrane region" description="Helical" evidence="1">
    <location>
        <begin position="284"/>
        <end position="303"/>
    </location>
</feature>
<dbReference type="GO" id="GO:0005886">
    <property type="term" value="C:plasma membrane"/>
    <property type="evidence" value="ECO:0007669"/>
    <property type="project" value="TreeGrafter"/>
</dbReference>
<dbReference type="Proteomes" id="UP000316925">
    <property type="component" value="Unassembled WGS sequence"/>
</dbReference>
<keyword evidence="1" id="KW-1133">Transmembrane helix</keyword>
<name>A0A523YJL1_UNCAE</name>
<feature type="transmembrane region" description="Helical" evidence="1">
    <location>
        <begin position="179"/>
        <end position="200"/>
    </location>
</feature>
<feature type="transmembrane region" description="Helical" evidence="1">
    <location>
        <begin position="340"/>
        <end position="359"/>
    </location>
</feature>
<proteinExistence type="predicted"/>
<dbReference type="InterPro" id="IPR041069">
    <property type="entry name" value="FeoB_Cyto"/>
</dbReference>
<protein>
    <submittedName>
        <fullName evidence="5">Ferrous iron transporter B</fullName>
    </submittedName>
</protein>
<dbReference type="InterPro" id="IPR011642">
    <property type="entry name" value="Gate_dom"/>
</dbReference>
<feature type="transmembrane region" description="Helical" evidence="1">
    <location>
        <begin position="220"/>
        <end position="242"/>
    </location>
</feature>
<dbReference type="PANTHER" id="PTHR43185:SF1">
    <property type="entry name" value="FE(2+) TRANSPORTER FEOB"/>
    <property type="match status" value="1"/>
</dbReference>
<dbReference type="Pfam" id="PF17910">
    <property type="entry name" value="FeoB_Cyto"/>
    <property type="match status" value="1"/>
</dbReference>
<evidence type="ECO:0000313" key="6">
    <source>
        <dbReference type="Proteomes" id="UP000316925"/>
    </source>
</evidence>
<dbReference type="Gene3D" id="1.10.287.1770">
    <property type="match status" value="1"/>
</dbReference>
<sequence length="472" mass="52267">MKIEFEPEIERAIKYIEEKISLPRWQIILALEGSKEFKKKIPRKILKGAVQEVEKDHSEPIEMIMLRARFGQAGAITSRVQKVHHRHPTFLEKLGDATVKPLTGLPIAAGILWGIFKLFITVAGFITDGLMVPFFEGPYDNFIRGSVEKIFPHGFAHDMLIGAPGTGYLESFGLLTTGIFVPIGIVLPAVLVFYIILTLLEDVGYLPRLAVLVDTVFHRIGLHGYSIVPVILSFGCNVPGVMAARILTTDKQRFMMLTLLGISIPCMAQTAVVLNIIGPFGLRWVGLIYLILMGIFISMGSLLNKILKGETPEIAIEIPPYRLPRISNLLMKTRLRMEQFLLGAIPWVFVGIFIVNILYSLHATYFLSKILDPILGRWLGLPQEAIYSLVVGFLRKDVATGLLAPLLDKGIMDLYQVITVVAMLAIYFPCAATFAVFLKELGVKDTLKSTALMLAVALGVGGLLHLIFSLIS</sequence>
<dbReference type="GO" id="GO:0015093">
    <property type="term" value="F:ferrous iron transmembrane transporter activity"/>
    <property type="evidence" value="ECO:0007669"/>
    <property type="project" value="InterPro"/>
</dbReference>
<keyword evidence="1" id="KW-0472">Membrane</keyword>
<dbReference type="PANTHER" id="PTHR43185">
    <property type="entry name" value="FERROUS IRON TRANSPORT PROTEIN B"/>
    <property type="match status" value="1"/>
</dbReference>
<evidence type="ECO:0000259" key="4">
    <source>
        <dbReference type="Pfam" id="PF17910"/>
    </source>
</evidence>
<comment type="caution">
    <text evidence="5">The sequence shown here is derived from an EMBL/GenBank/DDBJ whole genome shotgun (WGS) entry which is preliminary data.</text>
</comment>
<dbReference type="Pfam" id="PF07664">
    <property type="entry name" value="FeoB_C"/>
    <property type="match status" value="1"/>
</dbReference>
<feature type="transmembrane region" description="Helical" evidence="1">
    <location>
        <begin position="254"/>
        <end position="278"/>
    </location>
</feature>
<evidence type="ECO:0000256" key="1">
    <source>
        <dbReference type="SAM" id="Phobius"/>
    </source>
</evidence>
<keyword evidence="1" id="KW-0812">Transmembrane</keyword>
<dbReference type="EMBL" id="SOIJ01000264">
    <property type="protein sequence ID" value="TET91745.1"/>
    <property type="molecule type" value="Genomic_DNA"/>
</dbReference>
<dbReference type="AlphaFoldDB" id="A0A523YJL1"/>
<gene>
    <name evidence="5" type="ORF">E3J33_04620</name>
</gene>
<evidence type="ECO:0000259" key="2">
    <source>
        <dbReference type="Pfam" id="PF07664"/>
    </source>
</evidence>
<feature type="transmembrane region" description="Helical" evidence="1">
    <location>
        <begin position="450"/>
        <end position="471"/>
    </location>
</feature>
<organism evidence="5 6">
    <name type="scientific">Aerophobetes bacterium</name>
    <dbReference type="NCBI Taxonomy" id="2030807"/>
    <lineage>
        <taxon>Bacteria</taxon>
        <taxon>Candidatus Aerophobota</taxon>
    </lineage>
</organism>
<dbReference type="InterPro" id="IPR050860">
    <property type="entry name" value="FeoB_GTPase"/>
</dbReference>
<evidence type="ECO:0000259" key="3">
    <source>
        <dbReference type="Pfam" id="PF07670"/>
    </source>
</evidence>
<feature type="domain" description="Nucleoside transporter/FeoB GTPase Gate" evidence="3">
    <location>
        <begin position="341"/>
        <end position="443"/>
    </location>
</feature>
<dbReference type="Pfam" id="PF07670">
    <property type="entry name" value="Gate"/>
    <property type="match status" value="2"/>
</dbReference>
<feature type="domain" description="Ferrous iron transport protein B C-terminal" evidence="2">
    <location>
        <begin position="287"/>
        <end position="333"/>
    </location>
</feature>